<evidence type="ECO:0000313" key="2">
    <source>
        <dbReference type="Proteomes" id="UP000712600"/>
    </source>
</evidence>
<sequence>MDLTGAFIFRSGGVGPFWEARWLESLHLSGGGDDKFQQLTKLIPENAGGFKLLIKLPPAQAVELLYFSDSPSSSSQAAADGSDIGECLCEDFGWCVSTFYLYVPTSTCRKWMISLKDNRTVIYPHERYAETRDSA</sequence>
<organism evidence="1 2">
    <name type="scientific">Brassica cretica</name>
    <name type="common">Mustard</name>
    <dbReference type="NCBI Taxonomy" id="69181"/>
    <lineage>
        <taxon>Eukaryota</taxon>
        <taxon>Viridiplantae</taxon>
        <taxon>Streptophyta</taxon>
        <taxon>Embryophyta</taxon>
        <taxon>Tracheophyta</taxon>
        <taxon>Spermatophyta</taxon>
        <taxon>Magnoliopsida</taxon>
        <taxon>eudicotyledons</taxon>
        <taxon>Gunneridae</taxon>
        <taxon>Pentapetalae</taxon>
        <taxon>rosids</taxon>
        <taxon>malvids</taxon>
        <taxon>Brassicales</taxon>
        <taxon>Brassicaceae</taxon>
        <taxon>Brassiceae</taxon>
        <taxon>Brassica</taxon>
    </lineage>
</organism>
<accession>A0A8S9NAJ9</accession>
<name>A0A8S9NAJ9_BRACR</name>
<reference evidence="1" key="1">
    <citation type="submission" date="2019-12" db="EMBL/GenBank/DDBJ databases">
        <title>Genome sequencing and annotation of Brassica cretica.</title>
        <authorList>
            <person name="Studholme D.J."/>
            <person name="Sarris P."/>
        </authorList>
    </citation>
    <scope>NUCLEOTIDE SEQUENCE</scope>
    <source>
        <strain evidence="1">PFS-109/04</strain>
        <tissue evidence="1">Leaf</tissue>
    </source>
</reference>
<proteinExistence type="predicted"/>
<dbReference type="Proteomes" id="UP000712600">
    <property type="component" value="Unassembled WGS sequence"/>
</dbReference>
<comment type="caution">
    <text evidence="1">The sequence shown here is derived from an EMBL/GenBank/DDBJ whole genome shotgun (WGS) entry which is preliminary data.</text>
</comment>
<dbReference type="AlphaFoldDB" id="A0A8S9NAJ9"/>
<protein>
    <submittedName>
        <fullName evidence="1">Uncharacterized protein</fullName>
    </submittedName>
</protein>
<dbReference type="EMBL" id="QGKX02001621">
    <property type="protein sequence ID" value="KAF3499056.1"/>
    <property type="molecule type" value="Genomic_DNA"/>
</dbReference>
<gene>
    <name evidence="1" type="ORF">F2Q69_00041227</name>
</gene>
<evidence type="ECO:0000313" key="1">
    <source>
        <dbReference type="EMBL" id="KAF3499056.1"/>
    </source>
</evidence>